<dbReference type="SMART" id="SM01185">
    <property type="entry name" value="EFP"/>
    <property type="match status" value="1"/>
</dbReference>
<dbReference type="UniPathway" id="UPA00345"/>
<comment type="function">
    <text evidence="7">Involved in peptide bond synthesis. Stimulates efficient translation and peptide-bond synthesis on native or reconstituted 70S ribosomes in vitro. Probably functions indirectly by altering the affinity of the ribosome for aminoacyl-tRNA, thus increasing their reactivity as acceptors for peptidyl transferase.</text>
</comment>
<evidence type="ECO:0000256" key="2">
    <source>
        <dbReference type="ARBA" id="ARBA00004815"/>
    </source>
</evidence>
<comment type="caution">
    <text evidence="10">The sequence shown here is derived from an EMBL/GenBank/DDBJ whole genome shotgun (WGS) entry which is preliminary data.</text>
</comment>
<dbReference type="PANTHER" id="PTHR30053:SF14">
    <property type="entry name" value="TRANSLATION ELONGATION FACTOR KOW-LIKE DOMAIN-CONTAINING PROTEIN"/>
    <property type="match status" value="1"/>
</dbReference>
<dbReference type="InterPro" id="IPR011768">
    <property type="entry name" value="Transl_elongation_fac_P"/>
</dbReference>
<sequence length="186" mass="20893">MLNSTDLKNGVVFMYYGTPYRVLQYEHIKMARGGAVIKVKCVDLISSSIKEISLGNNEKVEEADVENRNMQYLYSDFEKLYFMDPVSYAGEEIPISRASNEKKYLVEGKEFQVTFFNGRPLGVILLPSMFYKVTEAEPAIRGNTSSSASKHVVVENGLSVEVPQFIKEGDVIKVNTESGNYTGRGY</sequence>
<dbReference type="Proteomes" id="UP000229756">
    <property type="component" value="Unassembled WGS sequence"/>
</dbReference>
<dbReference type="GO" id="GO:0003746">
    <property type="term" value="F:translation elongation factor activity"/>
    <property type="evidence" value="ECO:0007669"/>
    <property type="project" value="UniProtKB-UniRule"/>
</dbReference>
<dbReference type="PROSITE" id="PS01275">
    <property type="entry name" value="EFP"/>
    <property type="match status" value="1"/>
</dbReference>
<comment type="similarity">
    <text evidence="3 7">Belongs to the elongation factor P family.</text>
</comment>
<dbReference type="EMBL" id="PFSJ01000004">
    <property type="protein sequence ID" value="PJC24023.1"/>
    <property type="molecule type" value="Genomic_DNA"/>
</dbReference>
<dbReference type="GO" id="GO:0043043">
    <property type="term" value="P:peptide biosynthetic process"/>
    <property type="evidence" value="ECO:0007669"/>
    <property type="project" value="InterPro"/>
</dbReference>
<keyword evidence="5 7" id="KW-0251">Elongation factor</keyword>
<evidence type="ECO:0000256" key="3">
    <source>
        <dbReference type="ARBA" id="ARBA00009479"/>
    </source>
</evidence>
<dbReference type="SUPFAM" id="SSF50104">
    <property type="entry name" value="Translation proteins SH3-like domain"/>
    <property type="match status" value="1"/>
</dbReference>
<protein>
    <recommendedName>
        <fullName evidence="7">Elongation factor P</fullName>
        <shortName evidence="7">EF-P</shortName>
    </recommendedName>
</protein>
<organism evidence="10 11">
    <name type="scientific">candidate division WWE3 bacterium CG_4_9_14_0_2_um_filter_35_11</name>
    <dbReference type="NCBI Taxonomy" id="1975077"/>
    <lineage>
        <taxon>Bacteria</taxon>
        <taxon>Katanobacteria</taxon>
    </lineage>
</organism>
<dbReference type="InterPro" id="IPR014722">
    <property type="entry name" value="Rib_uL2_dom2"/>
</dbReference>
<keyword evidence="4 7" id="KW-0963">Cytoplasm</keyword>
<dbReference type="GO" id="GO:0005829">
    <property type="term" value="C:cytosol"/>
    <property type="evidence" value="ECO:0007669"/>
    <property type="project" value="UniProtKB-ARBA"/>
</dbReference>
<evidence type="ECO:0000259" key="9">
    <source>
        <dbReference type="SMART" id="SM01185"/>
    </source>
</evidence>
<dbReference type="InterPro" id="IPR013852">
    <property type="entry name" value="Transl_elong_P/YeiP_CS"/>
</dbReference>
<name>A0A2M8EMQ7_UNCKA</name>
<dbReference type="AlphaFoldDB" id="A0A2M8EMQ7"/>
<evidence type="ECO:0000256" key="7">
    <source>
        <dbReference type="HAMAP-Rule" id="MF_00141"/>
    </source>
</evidence>
<dbReference type="Pfam" id="PF08207">
    <property type="entry name" value="EFP_N"/>
    <property type="match status" value="1"/>
</dbReference>
<feature type="domain" description="Elongation factor P C-terminal" evidence="8">
    <location>
        <begin position="129"/>
        <end position="184"/>
    </location>
</feature>
<dbReference type="PIRSF" id="PIRSF005901">
    <property type="entry name" value="EF-P"/>
    <property type="match status" value="1"/>
</dbReference>
<comment type="pathway">
    <text evidence="2 7">Protein biosynthesis; polypeptide chain elongation.</text>
</comment>
<reference evidence="11" key="1">
    <citation type="submission" date="2017-09" db="EMBL/GenBank/DDBJ databases">
        <title>Depth-based differentiation of microbial function through sediment-hosted aquifers and enrichment of novel symbionts in the deep terrestrial subsurface.</title>
        <authorList>
            <person name="Probst A.J."/>
            <person name="Ladd B."/>
            <person name="Jarett J.K."/>
            <person name="Geller-Mcgrath D.E."/>
            <person name="Sieber C.M.K."/>
            <person name="Emerson J.B."/>
            <person name="Anantharaman K."/>
            <person name="Thomas B.C."/>
            <person name="Malmstrom R."/>
            <person name="Stieglmeier M."/>
            <person name="Klingl A."/>
            <person name="Woyke T."/>
            <person name="Ryan C.M."/>
            <person name="Banfield J.F."/>
        </authorList>
    </citation>
    <scope>NUCLEOTIDE SEQUENCE [LARGE SCALE GENOMIC DNA]</scope>
</reference>
<comment type="subcellular location">
    <subcellularLocation>
        <location evidence="1 7">Cytoplasm</location>
    </subcellularLocation>
</comment>
<evidence type="ECO:0000256" key="4">
    <source>
        <dbReference type="ARBA" id="ARBA00022490"/>
    </source>
</evidence>
<dbReference type="InterPro" id="IPR015365">
    <property type="entry name" value="Elong-fact-P_C"/>
</dbReference>
<dbReference type="PANTHER" id="PTHR30053">
    <property type="entry name" value="ELONGATION FACTOR P"/>
    <property type="match status" value="1"/>
</dbReference>
<dbReference type="SMART" id="SM00841">
    <property type="entry name" value="Elong-fact-P_C"/>
    <property type="match status" value="1"/>
</dbReference>
<feature type="domain" description="Translation elongation factor P/YeiP central" evidence="9">
    <location>
        <begin position="67"/>
        <end position="121"/>
    </location>
</feature>
<proteinExistence type="inferred from homology"/>
<dbReference type="Pfam" id="PF09285">
    <property type="entry name" value="Elong-fact-P_C"/>
    <property type="match status" value="1"/>
</dbReference>
<evidence type="ECO:0000256" key="1">
    <source>
        <dbReference type="ARBA" id="ARBA00004496"/>
    </source>
</evidence>
<dbReference type="HAMAP" id="MF_00141">
    <property type="entry name" value="EF_P"/>
    <property type="match status" value="1"/>
</dbReference>
<dbReference type="InterPro" id="IPR008991">
    <property type="entry name" value="Translation_prot_SH3-like_sf"/>
</dbReference>
<dbReference type="InterPro" id="IPR020599">
    <property type="entry name" value="Transl_elong_fac_P/YeiP"/>
</dbReference>
<dbReference type="NCBIfam" id="NF001810">
    <property type="entry name" value="PRK00529.1"/>
    <property type="match status" value="1"/>
</dbReference>
<dbReference type="Pfam" id="PF01132">
    <property type="entry name" value="EFP"/>
    <property type="match status" value="1"/>
</dbReference>
<evidence type="ECO:0000256" key="5">
    <source>
        <dbReference type="ARBA" id="ARBA00022768"/>
    </source>
</evidence>
<keyword evidence="6 7" id="KW-0648">Protein biosynthesis</keyword>
<dbReference type="Gene3D" id="2.40.50.140">
    <property type="entry name" value="Nucleic acid-binding proteins"/>
    <property type="match status" value="2"/>
</dbReference>
<dbReference type="InterPro" id="IPR001059">
    <property type="entry name" value="Transl_elong_P/YeiP_cen"/>
</dbReference>
<dbReference type="FunFam" id="2.40.50.140:FF:000004">
    <property type="entry name" value="Elongation factor P"/>
    <property type="match status" value="1"/>
</dbReference>
<dbReference type="SUPFAM" id="SSF50249">
    <property type="entry name" value="Nucleic acid-binding proteins"/>
    <property type="match status" value="2"/>
</dbReference>
<evidence type="ECO:0000259" key="8">
    <source>
        <dbReference type="SMART" id="SM00841"/>
    </source>
</evidence>
<gene>
    <name evidence="7" type="primary">efp</name>
    <name evidence="10" type="ORF">CO058_00525</name>
</gene>
<dbReference type="InterPro" id="IPR012340">
    <property type="entry name" value="NA-bd_OB-fold"/>
</dbReference>
<dbReference type="Gene3D" id="2.30.30.30">
    <property type="match status" value="1"/>
</dbReference>
<evidence type="ECO:0000256" key="6">
    <source>
        <dbReference type="ARBA" id="ARBA00022917"/>
    </source>
</evidence>
<dbReference type="InterPro" id="IPR013185">
    <property type="entry name" value="Transl_elong_KOW-like"/>
</dbReference>
<accession>A0A2M8EMQ7</accession>
<evidence type="ECO:0000313" key="11">
    <source>
        <dbReference type="Proteomes" id="UP000229756"/>
    </source>
</evidence>
<evidence type="ECO:0000313" key="10">
    <source>
        <dbReference type="EMBL" id="PJC24023.1"/>
    </source>
</evidence>